<dbReference type="PANTHER" id="PTHR40078">
    <property type="entry name" value="INTEGRAL MEMBRANE PROTEIN-RELATED"/>
    <property type="match status" value="1"/>
</dbReference>
<dbReference type="RefSeq" id="WP_215486956.1">
    <property type="nucleotide sequence ID" value="NZ_BAAAPJ010000005.1"/>
</dbReference>
<keyword evidence="1" id="KW-1133">Transmembrane helix</keyword>
<dbReference type="Proteomes" id="UP000740605">
    <property type="component" value="Unassembled WGS sequence"/>
</dbReference>
<reference evidence="2 3" key="1">
    <citation type="submission" date="2021-03" db="EMBL/GenBank/DDBJ databases">
        <title>Microbacterium pauli sp. nov., isolated from microfiltered milk.</title>
        <authorList>
            <person name="Bellassi P."/>
            <person name="Fontana A."/>
            <person name="Callegari M.L."/>
            <person name="Lorenzo M."/>
            <person name="Cappa F."/>
        </authorList>
    </citation>
    <scope>NUCLEOTIDE SEQUENCE [LARGE SCALE GENOMIC DNA]</scope>
    <source>
        <strain evidence="2 3">DSM 18909</strain>
    </source>
</reference>
<proteinExistence type="predicted"/>
<feature type="transmembrane region" description="Helical" evidence="1">
    <location>
        <begin position="179"/>
        <end position="202"/>
    </location>
</feature>
<dbReference type="EMBL" id="JAFLHG010000005">
    <property type="protein sequence ID" value="MBT8797703.1"/>
    <property type="molecule type" value="Genomic_DNA"/>
</dbReference>
<evidence type="ECO:0000313" key="2">
    <source>
        <dbReference type="EMBL" id="MBT8797703.1"/>
    </source>
</evidence>
<accession>A0ABS5XX83</accession>
<organism evidence="2 3">
    <name type="scientific">Microbacterium flavum</name>
    <dbReference type="NCBI Taxonomy" id="415216"/>
    <lineage>
        <taxon>Bacteria</taxon>
        <taxon>Bacillati</taxon>
        <taxon>Actinomycetota</taxon>
        <taxon>Actinomycetes</taxon>
        <taxon>Micrococcales</taxon>
        <taxon>Microbacteriaceae</taxon>
        <taxon>Microbacterium</taxon>
    </lineage>
</organism>
<evidence type="ECO:0000256" key="1">
    <source>
        <dbReference type="SAM" id="Phobius"/>
    </source>
</evidence>
<evidence type="ECO:0000313" key="3">
    <source>
        <dbReference type="Proteomes" id="UP000740605"/>
    </source>
</evidence>
<dbReference type="InterPro" id="IPR038750">
    <property type="entry name" value="YczE/YyaS-like"/>
</dbReference>
<name>A0ABS5XX83_9MICO</name>
<feature type="transmembrane region" description="Helical" evidence="1">
    <location>
        <begin position="128"/>
        <end position="158"/>
    </location>
</feature>
<protein>
    <recommendedName>
        <fullName evidence="4">Integral membrane protein</fullName>
    </recommendedName>
</protein>
<comment type="caution">
    <text evidence="2">The sequence shown here is derived from an EMBL/GenBank/DDBJ whole genome shotgun (WGS) entry which is preliminary data.</text>
</comment>
<keyword evidence="1" id="KW-0812">Transmembrane</keyword>
<dbReference type="Pfam" id="PF19700">
    <property type="entry name" value="DUF6198"/>
    <property type="match status" value="1"/>
</dbReference>
<evidence type="ECO:0008006" key="4">
    <source>
        <dbReference type="Google" id="ProtNLM"/>
    </source>
</evidence>
<sequence>MATPASAPDDLSAESIGHRRWRYIARLLWVIVGVAGIGIGAGTLRSIGAGVDPYTAANIGISAALGLDLGTYQLLSNLVLFVPMLIWGRRYIGVGSIVNMVFAGFAVQFASDLIAAVLPAFVPTWLRLALFLAGILVFCLGASLYMTAALGTAPYDALAPMIVDGTRAPYRAVRVGQDVFFLVLALVFHGAVGFGTVVTAFFTGPLIEFFNGRVSTPLLRHDLEARTPRQRRTRTAPDHL</sequence>
<keyword evidence="3" id="KW-1185">Reference proteome</keyword>
<keyword evidence="1" id="KW-0472">Membrane</keyword>
<feature type="transmembrane region" description="Helical" evidence="1">
    <location>
        <begin position="27"/>
        <end position="49"/>
    </location>
</feature>
<gene>
    <name evidence="2" type="ORF">J0P97_06410</name>
</gene>
<feature type="transmembrane region" description="Helical" evidence="1">
    <location>
        <begin position="69"/>
        <end position="88"/>
    </location>
</feature>
<dbReference type="PANTHER" id="PTHR40078:SF1">
    <property type="entry name" value="INTEGRAL MEMBRANE PROTEIN"/>
    <property type="match status" value="1"/>
</dbReference>